<evidence type="ECO:0000313" key="1">
    <source>
        <dbReference type="EMBL" id="MFC3320368.1"/>
    </source>
</evidence>
<reference evidence="2" key="1">
    <citation type="journal article" date="2019" name="Int. J. Syst. Evol. Microbiol.">
        <title>The Global Catalogue of Microorganisms (GCM) 10K type strain sequencing project: providing services to taxonomists for standard genome sequencing and annotation.</title>
        <authorList>
            <consortium name="The Broad Institute Genomics Platform"/>
            <consortium name="The Broad Institute Genome Sequencing Center for Infectious Disease"/>
            <person name="Wu L."/>
            <person name="Ma J."/>
        </authorList>
    </citation>
    <scope>NUCLEOTIDE SEQUENCE [LARGE SCALE GENOMIC DNA]</scope>
    <source>
        <strain evidence="2">ICMP 19515</strain>
    </source>
</reference>
<dbReference type="EMBL" id="JBHRVD010000001">
    <property type="protein sequence ID" value="MFC3320368.1"/>
    <property type="molecule type" value="Genomic_DNA"/>
</dbReference>
<name>A0ABV7MFR4_9HYPH</name>
<gene>
    <name evidence="1" type="ORF">ACFOJ9_00420</name>
</gene>
<comment type="caution">
    <text evidence="1">The sequence shown here is derived from an EMBL/GenBank/DDBJ whole genome shotgun (WGS) entry which is preliminary data.</text>
</comment>
<accession>A0ABV7MFR4</accession>
<proteinExistence type="predicted"/>
<keyword evidence="2" id="KW-1185">Reference proteome</keyword>
<protein>
    <submittedName>
        <fullName evidence="1">Uncharacterized protein</fullName>
    </submittedName>
</protein>
<sequence>MSWIVWGRTGRPLGQPVRPHPHEEAGIKGLRGAIELVEVALLVSHMHAALGRANERDGLAQVLQPYGAIGPPMWVV</sequence>
<dbReference type="Proteomes" id="UP001595648">
    <property type="component" value="Unassembled WGS sequence"/>
</dbReference>
<organism evidence="1 2">
    <name type="scientific">Mesorhizobium cantuariense</name>
    <dbReference type="NCBI Taxonomy" id="1300275"/>
    <lineage>
        <taxon>Bacteria</taxon>
        <taxon>Pseudomonadati</taxon>
        <taxon>Pseudomonadota</taxon>
        <taxon>Alphaproteobacteria</taxon>
        <taxon>Hyphomicrobiales</taxon>
        <taxon>Phyllobacteriaceae</taxon>
        <taxon>Mesorhizobium</taxon>
    </lineage>
</organism>
<dbReference type="RefSeq" id="WP_378976379.1">
    <property type="nucleotide sequence ID" value="NZ_JBHRVD010000001.1"/>
</dbReference>
<evidence type="ECO:0000313" key="2">
    <source>
        <dbReference type="Proteomes" id="UP001595648"/>
    </source>
</evidence>